<dbReference type="InterPro" id="IPR023981">
    <property type="entry name" value="MftF"/>
</dbReference>
<organism evidence="2 3">
    <name type="scientific">Arthrobacter jinronghuae</name>
    <dbReference type="NCBI Taxonomy" id="2964609"/>
    <lineage>
        <taxon>Bacteria</taxon>
        <taxon>Bacillati</taxon>
        <taxon>Actinomycetota</taxon>
        <taxon>Actinomycetes</taxon>
        <taxon>Micrococcales</taxon>
        <taxon>Micrococcaceae</taxon>
        <taxon>Arthrobacter</taxon>
    </lineage>
</organism>
<dbReference type="Proteomes" id="UP001206924">
    <property type="component" value="Unassembled WGS sequence"/>
</dbReference>
<dbReference type="Pfam" id="PF00535">
    <property type="entry name" value="Glycos_transf_2"/>
    <property type="match status" value="1"/>
</dbReference>
<dbReference type="PANTHER" id="PTHR43179">
    <property type="entry name" value="RHAMNOSYLTRANSFERASE WBBL"/>
    <property type="match status" value="1"/>
</dbReference>
<protein>
    <submittedName>
        <fullName evidence="2">Mycofactocin biosynthesis glycosyltransferase MftF</fullName>
    </submittedName>
</protein>
<dbReference type="NCBIfam" id="TIGR03965">
    <property type="entry name" value="mycofact_glyco"/>
    <property type="match status" value="1"/>
</dbReference>
<accession>A0ABT1NTH4</accession>
<dbReference type="InterPro" id="IPR001173">
    <property type="entry name" value="Glyco_trans_2-like"/>
</dbReference>
<dbReference type="RefSeq" id="WP_255865508.1">
    <property type="nucleotide sequence ID" value="NZ_CP104263.1"/>
</dbReference>
<keyword evidence="3" id="KW-1185">Reference proteome</keyword>
<gene>
    <name evidence="2" type="primary">mftF</name>
    <name evidence="2" type="ORF">NNX28_08880</name>
</gene>
<reference evidence="2 3" key="1">
    <citation type="submission" date="2022-07" db="EMBL/GenBank/DDBJ databases">
        <title>Novel species in genus Arthrobacter.</title>
        <authorList>
            <person name="Liu Y."/>
        </authorList>
    </citation>
    <scope>NUCLEOTIDE SEQUENCE [LARGE SCALE GENOMIC DNA]</scope>
    <source>
        <strain evidence="3">zg-Y859</strain>
    </source>
</reference>
<dbReference type="InterPro" id="IPR029044">
    <property type="entry name" value="Nucleotide-diphossugar_trans"/>
</dbReference>
<dbReference type="PANTHER" id="PTHR43179:SF7">
    <property type="entry name" value="RHAMNOSYLTRANSFERASE WBBL"/>
    <property type="match status" value="1"/>
</dbReference>
<sequence>MTGLPIGFGIRLSDSVRVGGRAQVLTGGSPLRVLFPGAAARDLLATGGFSVSDGPSAELAEKLLAFGMADPAAASLAAPADKAVTFVVPVRDRPDHLRRLLQSIGPGQRVVVVDDASLSPQPIADAASAYAAEYVPLAVNAGPAAARNAGLARVRTPYVAFVDSDMVLDPGTVPALLRHFADPGVALVAPRILGWNPGNDAGWICRYEDSRSSLDLGRRPALVHPRGTVSWLPAACLVGRVEALGGGFSAELRVAEDVDLVWNLVREGKRVRYDASVAARHEHRRELVPWLARKMFYGTGAHELSRRHGSNVAPAVLAPWSVAFLLALLAQRRWSLPVAAALAAATALRLARRLRRSPKPLRLASVLVGQGVLAALGQGSALLLRHWWPLTAVGCLFSGRLRRAALLAGMVDAAVEYRRTGAELDPVRFAVARRLDDLAYGAGVWLGAVRGHSAGALLPEITGLRTTRRRRRP</sequence>
<dbReference type="Gene3D" id="3.90.550.10">
    <property type="entry name" value="Spore Coat Polysaccharide Biosynthesis Protein SpsA, Chain A"/>
    <property type="match status" value="1"/>
</dbReference>
<proteinExistence type="predicted"/>
<evidence type="ECO:0000259" key="1">
    <source>
        <dbReference type="Pfam" id="PF00535"/>
    </source>
</evidence>
<evidence type="ECO:0000313" key="3">
    <source>
        <dbReference type="Proteomes" id="UP001206924"/>
    </source>
</evidence>
<name>A0ABT1NTH4_9MICC</name>
<evidence type="ECO:0000313" key="2">
    <source>
        <dbReference type="EMBL" id="MCQ1950039.1"/>
    </source>
</evidence>
<comment type="caution">
    <text evidence="2">The sequence shown here is derived from an EMBL/GenBank/DDBJ whole genome shotgun (WGS) entry which is preliminary data.</text>
</comment>
<feature type="domain" description="Glycosyltransferase 2-like" evidence="1">
    <location>
        <begin position="86"/>
        <end position="203"/>
    </location>
</feature>
<dbReference type="SUPFAM" id="SSF53448">
    <property type="entry name" value="Nucleotide-diphospho-sugar transferases"/>
    <property type="match status" value="1"/>
</dbReference>
<dbReference type="EMBL" id="JANFLP010000008">
    <property type="protein sequence ID" value="MCQ1950039.1"/>
    <property type="molecule type" value="Genomic_DNA"/>
</dbReference>